<dbReference type="RefSeq" id="WP_006344700.1">
    <property type="nucleotide sequence ID" value="NZ_CP029159.1"/>
</dbReference>
<gene>
    <name evidence="1" type="ORF">STSU_000910</name>
</gene>
<dbReference type="Proteomes" id="UP000005940">
    <property type="component" value="Chromosome"/>
</dbReference>
<reference evidence="1 2" key="1">
    <citation type="journal article" date="2012" name="J. Bacteriol.">
        <title>Draft genome of Streptomyces tsukubaensis NRRL 18488, the producer of the clinically important immunosuppressant tacrolimus (FK506).</title>
        <authorList>
            <person name="Barreiro C."/>
            <person name="Prieto C."/>
            <person name="Sola-Landa A."/>
            <person name="Solera E."/>
            <person name="Martinez-Castro M."/>
            <person name="Perez-Redondo R."/>
            <person name="Garcia-Estrada C."/>
            <person name="Aparicio J.F."/>
            <person name="Fernandez-Martinez L.T."/>
            <person name="Santos-Aberturas J."/>
            <person name="Salehi-Najafabadi Z."/>
            <person name="Rodriguez-Garcia A."/>
            <person name="Tauch A."/>
            <person name="Martin J.F."/>
        </authorList>
    </citation>
    <scope>NUCLEOTIDE SEQUENCE [LARGE SCALE GENOMIC DNA]</scope>
    <source>
        <strain evidence="2">DSM 42081 / NBRC 108919 / NRRL 18488 / 9993</strain>
    </source>
</reference>
<keyword evidence="2" id="KW-1185">Reference proteome</keyword>
<sequence>MIARLVRLYPRRFRTAYGDEIAAVYQEITADAGPAERLREAGGIAAHALRLRLGLGSVQGPGRLCAAAAPIVLAVSAAEAVRELAETARYATAIRAEGRIPMFFPTDMVLAAACAALVAAAVVALSGRWTVGRLWAAAAQTVYAVTVATAGHSAADTAAAVGTSALAVTVLLACPPDEHPAPRLRLLAAAAGTMIAIPLAALTLDLLPVTTDYGLWPFLVLALTGGLLALDRGRPAPALAASALASVPFFDAAFGWYPPAVPGFVPALLLLTATGGALYLAARGLLPGRTGSRPSGH</sequence>
<organism evidence="1 2">
    <name type="scientific">Streptomyces tsukubensis (strain DSM 42081 / NBRC 108919 / NRRL 18488 / 9993)</name>
    <dbReference type="NCBI Taxonomy" id="1114943"/>
    <lineage>
        <taxon>Bacteria</taxon>
        <taxon>Bacillati</taxon>
        <taxon>Actinomycetota</taxon>
        <taxon>Actinomycetes</taxon>
        <taxon>Kitasatosporales</taxon>
        <taxon>Streptomycetaceae</taxon>
        <taxon>Streptomyces</taxon>
    </lineage>
</organism>
<protein>
    <submittedName>
        <fullName evidence="1">Uncharacterized protein</fullName>
    </submittedName>
</protein>
<name>I2NBP7_STRT9</name>
<proteinExistence type="predicted"/>
<evidence type="ECO:0000313" key="1">
    <source>
        <dbReference type="EMBL" id="QKM65928.1"/>
    </source>
</evidence>
<dbReference type="EMBL" id="CP029159">
    <property type="protein sequence ID" value="QKM65928.1"/>
    <property type="molecule type" value="Genomic_DNA"/>
</dbReference>
<evidence type="ECO:0000313" key="2">
    <source>
        <dbReference type="Proteomes" id="UP000005940"/>
    </source>
</evidence>
<accession>I2NBP7</accession>
<dbReference type="AlphaFoldDB" id="I2NBP7"/>